<proteinExistence type="predicted"/>
<organism evidence="1 2">
    <name type="scientific">Nonomuraea guangzhouensis</name>
    <dbReference type="NCBI Taxonomy" id="1291555"/>
    <lineage>
        <taxon>Bacteria</taxon>
        <taxon>Bacillati</taxon>
        <taxon>Actinomycetota</taxon>
        <taxon>Actinomycetes</taxon>
        <taxon>Streptosporangiales</taxon>
        <taxon>Streptosporangiaceae</taxon>
        <taxon>Nonomuraea</taxon>
    </lineage>
</organism>
<protein>
    <submittedName>
        <fullName evidence="1">Uncharacterized protein</fullName>
    </submittedName>
</protein>
<dbReference type="RefSeq" id="WP_219536592.1">
    <property type="nucleotide sequence ID" value="NZ_JAHKRM010000031.1"/>
</dbReference>
<keyword evidence="2" id="KW-1185">Reference proteome</keyword>
<sequence length="228" mass="22411">MAIFVRSSSTASTGNPTVVTKPAGTTAGDLLVAAHFTDVFGNTAGMTGASGFTQAGTTYSGSGSCFGKVWQRAADGSEGSSFSFGNPDTTVVVMLAIGGHDTSTPINVLPTWSQGGPNQTSHIAPSVTPSVADGLLVCGFAATGASASYTPPGGMTEQGDAFAGFAFASLATEILVGGSGAATGTRTATCSIGGANDYTTLSLVIAPAAATAASLPLRRSRLGALVQM</sequence>
<evidence type="ECO:0000313" key="1">
    <source>
        <dbReference type="EMBL" id="MFD1547001.1"/>
    </source>
</evidence>
<evidence type="ECO:0000313" key="2">
    <source>
        <dbReference type="Proteomes" id="UP001597097"/>
    </source>
</evidence>
<comment type="caution">
    <text evidence="1">The sequence shown here is derived from an EMBL/GenBank/DDBJ whole genome shotgun (WGS) entry which is preliminary data.</text>
</comment>
<name>A0ABW4GXB5_9ACTN</name>
<dbReference type="EMBL" id="JBHUCM010000070">
    <property type="protein sequence ID" value="MFD1547001.1"/>
    <property type="molecule type" value="Genomic_DNA"/>
</dbReference>
<gene>
    <name evidence="1" type="ORF">ACFSJ0_58885</name>
</gene>
<reference evidence="2" key="1">
    <citation type="journal article" date="2019" name="Int. J. Syst. Evol. Microbiol.">
        <title>The Global Catalogue of Microorganisms (GCM) 10K type strain sequencing project: providing services to taxonomists for standard genome sequencing and annotation.</title>
        <authorList>
            <consortium name="The Broad Institute Genomics Platform"/>
            <consortium name="The Broad Institute Genome Sequencing Center for Infectious Disease"/>
            <person name="Wu L."/>
            <person name="Ma J."/>
        </authorList>
    </citation>
    <scope>NUCLEOTIDE SEQUENCE [LARGE SCALE GENOMIC DNA]</scope>
    <source>
        <strain evidence="2">CGMCC 1.15399</strain>
    </source>
</reference>
<dbReference type="Proteomes" id="UP001597097">
    <property type="component" value="Unassembled WGS sequence"/>
</dbReference>
<accession>A0ABW4GXB5</accession>